<accession>W9RVF0</accession>
<dbReference type="EMBL" id="KE345709">
    <property type="protein sequence ID" value="EXC12069.1"/>
    <property type="molecule type" value="Genomic_DNA"/>
</dbReference>
<evidence type="ECO:0000313" key="1">
    <source>
        <dbReference type="EMBL" id="EXC12069.1"/>
    </source>
</evidence>
<keyword evidence="2" id="KW-1185">Reference proteome</keyword>
<gene>
    <name evidence="1" type="ORF">L484_006613</name>
</gene>
<sequence length="95" mass="10330">MGEISPRVEEVDLLRTTTKGRDLLCAVARFVLPIPCQSYNAEKERSCASDLVAPLRNNDGSLLGDGEVTRTLCDDNGPLLVAVSMTTLLRHCHCS</sequence>
<evidence type="ECO:0000313" key="2">
    <source>
        <dbReference type="Proteomes" id="UP000030645"/>
    </source>
</evidence>
<organism evidence="1 2">
    <name type="scientific">Morus notabilis</name>
    <dbReference type="NCBI Taxonomy" id="981085"/>
    <lineage>
        <taxon>Eukaryota</taxon>
        <taxon>Viridiplantae</taxon>
        <taxon>Streptophyta</taxon>
        <taxon>Embryophyta</taxon>
        <taxon>Tracheophyta</taxon>
        <taxon>Spermatophyta</taxon>
        <taxon>Magnoliopsida</taxon>
        <taxon>eudicotyledons</taxon>
        <taxon>Gunneridae</taxon>
        <taxon>Pentapetalae</taxon>
        <taxon>rosids</taxon>
        <taxon>fabids</taxon>
        <taxon>Rosales</taxon>
        <taxon>Moraceae</taxon>
        <taxon>Moreae</taxon>
        <taxon>Morus</taxon>
    </lineage>
</organism>
<dbReference type="Proteomes" id="UP000030645">
    <property type="component" value="Unassembled WGS sequence"/>
</dbReference>
<proteinExistence type="predicted"/>
<name>W9RVF0_9ROSA</name>
<dbReference type="AlphaFoldDB" id="W9RVF0"/>
<reference evidence="2" key="1">
    <citation type="submission" date="2013-01" db="EMBL/GenBank/DDBJ databases">
        <title>Draft Genome Sequence of a Mulberry Tree, Morus notabilis C.K. Schneid.</title>
        <authorList>
            <person name="He N."/>
            <person name="Zhao S."/>
        </authorList>
    </citation>
    <scope>NUCLEOTIDE SEQUENCE</scope>
</reference>
<protein>
    <submittedName>
        <fullName evidence="1">Uncharacterized protein</fullName>
    </submittedName>
</protein>